<keyword evidence="2" id="KW-1133">Transmembrane helix</keyword>
<evidence type="ECO:0000256" key="2">
    <source>
        <dbReference type="SAM" id="Phobius"/>
    </source>
</evidence>
<dbReference type="Proteomes" id="UP001476282">
    <property type="component" value="Unassembled WGS sequence"/>
</dbReference>
<reference evidence="3 4" key="1">
    <citation type="submission" date="2024-02" db="EMBL/GenBank/DDBJ databases">
        <title>Haloferula sargassicola NBRC 104335.</title>
        <authorList>
            <person name="Ichikawa N."/>
            <person name="Katano-Makiyama Y."/>
            <person name="Hidaka K."/>
        </authorList>
    </citation>
    <scope>NUCLEOTIDE SEQUENCE [LARGE SCALE GENOMIC DNA]</scope>
    <source>
        <strain evidence="3 4">NBRC 104335</strain>
    </source>
</reference>
<organism evidence="3 4">
    <name type="scientific">Haloferula sargassicola</name>
    <dbReference type="NCBI Taxonomy" id="490096"/>
    <lineage>
        <taxon>Bacteria</taxon>
        <taxon>Pseudomonadati</taxon>
        <taxon>Verrucomicrobiota</taxon>
        <taxon>Verrucomicrobiia</taxon>
        <taxon>Verrucomicrobiales</taxon>
        <taxon>Verrucomicrobiaceae</taxon>
        <taxon>Haloferula</taxon>
    </lineage>
</organism>
<evidence type="ECO:0000256" key="1">
    <source>
        <dbReference type="SAM" id="MobiDB-lite"/>
    </source>
</evidence>
<comment type="caution">
    <text evidence="3">The sequence shown here is derived from an EMBL/GenBank/DDBJ whole genome shotgun (WGS) entry which is preliminary data.</text>
</comment>
<evidence type="ECO:0000313" key="4">
    <source>
        <dbReference type="Proteomes" id="UP001476282"/>
    </source>
</evidence>
<evidence type="ECO:0000313" key="3">
    <source>
        <dbReference type="EMBL" id="GAA5482538.1"/>
    </source>
</evidence>
<feature type="region of interest" description="Disordered" evidence="1">
    <location>
        <begin position="119"/>
        <end position="149"/>
    </location>
</feature>
<protein>
    <submittedName>
        <fullName evidence="3">Uncharacterized protein</fullName>
    </submittedName>
</protein>
<accession>A0ABP9URV6</accession>
<gene>
    <name evidence="3" type="ORF">Hsar01_01761</name>
</gene>
<keyword evidence="4" id="KW-1185">Reference proteome</keyword>
<proteinExistence type="predicted"/>
<keyword evidence="2" id="KW-0472">Membrane</keyword>
<dbReference type="EMBL" id="BAABRI010000008">
    <property type="protein sequence ID" value="GAA5482538.1"/>
    <property type="molecule type" value="Genomic_DNA"/>
</dbReference>
<keyword evidence="2" id="KW-0812">Transmembrane</keyword>
<sequence>MLANEEDARRFHLLRENLMTWVSDDKYENYIQEMSHMLMRDDPVGRAGGDYNSPYWYDVSLLTYEIIVRQLKEAGSSFKEPNPELSHKVRKIVLARWLKKNWPGCEGLVIPESEDVPERRSARDRLEAAKREAEASGSSEIKAEEERPPGRRKWIPWLSMAALLAAVFGGLRLVKAQRA</sequence>
<name>A0ABP9URV6_9BACT</name>
<feature type="transmembrane region" description="Helical" evidence="2">
    <location>
        <begin position="154"/>
        <end position="174"/>
    </location>
</feature>
<dbReference type="RefSeq" id="WP_353566678.1">
    <property type="nucleotide sequence ID" value="NZ_BAABRI010000008.1"/>
</dbReference>
<feature type="compositionally biased region" description="Basic and acidic residues" evidence="1">
    <location>
        <begin position="119"/>
        <end position="134"/>
    </location>
</feature>